<comment type="caution">
    <text evidence="2">The sequence shown here is derived from an EMBL/GenBank/DDBJ whole genome shotgun (WGS) entry which is preliminary data.</text>
</comment>
<dbReference type="RefSeq" id="WP_225699497.1">
    <property type="nucleotide sequence ID" value="NZ_JAIXNE010000006.1"/>
</dbReference>
<protein>
    <submittedName>
        <fullName evidence="2">GAF domain-containing protein</fullName>
    </submittedName>
</protein>
<dbReference type="InterPro" id="IPR029016">
    <property type="entry name" value="GAF-like_dom_sf"/>
</dbReference>
<dbReference type="Pfam" id="PF13185">
    <property type="entry name" value="GAF_2"/>
    <property type="match status" value="1"/>
</dbReference>
<evidence type="ECO:0000313" key="2">
    <source>
        <dbReference type="EMBL" id="MCA6078642.1"/>
    </source>
</evidence>
<feature type="domain" description="GAF" evidence="1">
    <location>
        <begin position="305"/>
        <end position="375"/>
    </location>
</feature>
<accession>A0A9X1HXN4</accession>
<dbReference type="Gene3D" id="3.30.450.40">
    <property type="match status" value="1"/>
</dbReference>
<reference evidence="2" key="1">
    <citation type="submission" date="2021-09" db="EMBL/GenBank/DDBJ databases">
        <title>Fulvivirga sp. isolated from coastal sediment.</title>
        <authorList>
            <person name="Yu H."/>
        </authorList>
    </citation>
    <scope>NUCLEOTIDE SEQUENCE</scope>
    <source>
        <strain evidence="2">1062</strain>
    </source>
</reference>
<evidence type="ECO:0000313" key="3">
    <source>
        <dbReference type="Proteomes" id="UP001139409"/>
    </source>
</evidence>
<dbReference type="Proteomes" id="UP001139409">
    <property type="component" value="Unassembled WGS sequence"/>
</dbReference>
<dbReference type="EMBL" id="JAIXNE010000006">
    <property type="protein sequence ID" value="MCA6078642.1"/>
    <property type="molecule type" value="Genomic_DNA"/>
</dbReference>
<dbReference type="InterPro" id="IPR003018">
    <property type="entry name" value="GAF"/>
</dbReference>
<proteinExistence type="predicted"/>
<keyword evidence="3" id="KW-1185">Reference proteome</keyword>
<organism evidence="2 3">
    <name type="scientific">Fulvivirga sedimenti</name>
    <dbReference type="NCBI Taxonomy" id="2879465"/>
    <lineage>
        <taxon>Bacteria</taxon>
        <taxon>Pseudomonadati</taxon>
        <taxon>Bacteroidota</taxon>
        <taxon>Cytophagia</taxon>
        <taxon>Cytophagales</taxon>
        <taxon>Fulvivirgaceae</taxon>
        <taxon>Fulvivirga</taxon>
    </lineage>
</organism>
<evidence type="ECO:0000259" key="1">
    <source>
        <dbReference type="Pfam" id="PF13185"/>
    </source>
</evidence>
<sequence>MKNAKNYPGCPFRTELDLSGLIRYWKQNLNQKESTLQYASKEILQQIEKAVELHKPIQDPSVLEKHSDLIRILMSAIFPTALSDSVLMGAHVPFNFSGFYATPGYTEILPFDKPREDIRLYSDTADTSKGTIMMAYLFILNKYFGTNIDYQLPIILGLPDKKTGLERIYNLEFDTRFIEVIALEKPEMPDSKTIAMLLENLYDVELWRRYIRPENFVFRGFALHKLVDVTDQEMLSSIKYYLLKRDAVTCGVNFLTIQEKIQALFALPDLKLGIVFFDPNNNIISSGGISDWNSFMIHDHQENLSCSYFSNSIYDKAFTEKKPVIIENLAKYDRKTKIEKALLEQDIKNIIIAPLTNNGEVIGMLELVTPNPGDLNFINAGKLSNVLPMFSAAITRVLGDLHNEVRAAIQKECTAIHPSVEWKFLQAGYEMVGQNQKEGKTTLPEIVFDNVYPLFGMSDIRNSSVLRNQAIREDLLENLSMAKHIIERILEYRNMPILDELIFRINTEMSQIEPGLASGSESGVISFLKEEVNPAIQLFRNHNEEIKNLTDNYFNELDPDLGVIYHKRRDFETSLTKVNENISKFIENAEVQAQEIVPHYFEKYKTDGVEYNLYLGQSLLQNGTFDTLYLRNFRLWQLITMCDIARSIDELQSELSHPLEIAQLILVHSEPLAIRFRQDEKRFDVDGAYNIRYEIIKKRIDKAHIKDSGERLTQPGKISIVYSRESDATEYLRYLEYLKAQGFLCGEVEQFEIEELQGAKGLHALRITINQDRKTSDSSDNSLIDDLISQLEEA</sequence>
<dbReference type="SUPFAM" id="SSF55781">
    <property type="entry name" value="GAF domain-like"/>
    <property type="match status" value="1"/>
</dbReference>
<dbReference type="AlphaFoldDB" id="A0A9X1HXN4"/>
<gene>
    <name evidence="2" type="ORF">LDX50_27460</name>
</gene>
<name>A0A9X1HXN4_9BACT</name>